<dbReference type="PROSITE" id="PS50043">
    <property type="entry name" value="HTH_LUXR_2"/>
    <property type="match status" value="1"/>
</dbReference>
<keyword evidence="6" id="KW-1185">Reference proteome</keyword>
<name>A0A419VUT0_9BACT</name>
<dbReference type="Gene3D" id="1.10.10.10">
    <property type="entry name" value="Winged helix-like DNA-binding domain superfamily/Winged helix DNA-binding domain"/>
    <property type="match status" value="1"/>
</dbReference>
<evidence type="ECO:0000313" key="6">
    <source>
        <dbReference type="Proteomes" id="UP000283387"/>
    </source>
</evidence>
<dbReference type="Pfam" id="PF00196">
    <property type="entry name" value="GerE"/>
    <property type="match status" value="1"/>
</dbReference>
<reference evidence="5 6" key="1">
    <citation type="submission" date="2018-09" db="EMBL/GenBank/DDBJ databases">
        <title>Genomic Encyclopedia of Archaeal and Bacterial Type Strains, Phase II (KMG-II): from individual species to whole genera.</title>
        <authorList>
            <person name="Goeker M."/>
        </authorList>
    </citation>
    <scope>NUCLEOTIDE SEQUENCE [LARGE SCALE GENOMIC DNA]</scope>
    <source>
        <strain evidence="5 6">DSM 27148</strain>
    </source>
</reference>
<accession>A0A419VUT0</accession>
<dbReference type="GO" id="GO:0003677">
    <property type="term" value="F:DNA binding"/>
    <property type="evidence" value="ECO:0007669"/>
    <property type="project" value="UniProtKB-KW"/>
</dbReference>
<evidence type="ECO:0000313" key="5">
    <source>
        <dbReference type="EMBL" id="RKD85947.1"/>
    </source>
</evidence>
<evidence type="ECO:0000259" key="4">
    <source>
        <dbReference type="PROSITE" id="PS50110"/>
    </source>
</evidence>
<dbReference type="PRINTS" id="PR00038">
    <property type="entry name" value="HTHLUXR"/>
</dbReference>
<protein>
    <submittedName>
        <fullName evidence="5">LuxR family two component transcriptional regulator</fullName>
    </submittedName>
</protein>
<dbReference type="SUPFAM" id="SSF46894">
    <property type="entry name" value="C-terminal effector domain of the bipartite response regulators"/>
    <property type="match status" value="1"/>
</dbReference>
<keyword evidence="1" id="KW-0238">DNA-binding</keyword>
<dbReference type="Gene3D" id="3.40.50.2300">
    <property type="match status" value="1"/>
</dbReference>
<dbReference type="InterPro" id="IPR036388">
    <property type="entry name" value="WH-like_DNA-bd_sf"/>
</dbReference>
<feature type="domain" description="HTH luxR-type" evidence="3">
    <location>
        <begin position="147"/>
        <end position="212"/>
    </location>
</feature>
<dbReference type="SMART" id="SM00421">
    <property type="entry name" value="HTH_LUXR"/>
    <property type="match status" value="1"/>
</dbReference>
<dbReference type="InterPro" id="IPR000792">
    <property type="entry name" value="Tscrpt_reg_LuxR_C"/>
</dbReference>
<comment type="caution">
    <text evidence="5">The sequence shown here is derived from an EMBL/GenBank/DDBJ whole genome shotgun (WGS) entry which is preliminary data.</text>
</comment>
<dbReference type="InterPro" id="IPR011006">
    <property type="entry name" value="CheY-like_superfamily"/>
</dbReference>
<dbReference type="AlphaFoldDB" id="A0A419VUT0"/>
<dbReference type="SUPFAM" id="SSF52172">
    <property type="entry name" value="CheY-like"/>
    <property type="match status" value="1"/>
</dbReference>
<dbReference type="Pfam" id="PF00072">
    <property type="entry name" value="Response_reg"/>
    <property type="match status" value="1"/>
</dbReference>
<keyword evidence="2" id="KW-0597">Phosphoprotein</keyword>
<dbReference type="InterPro" id="IPR039420">
    <property type="entry name" value="WalR-like"/>
</dbReference>
<dbReference type="GO" id="GO:0000160">
    <property type="term" value="P:phosphorelay signal transduction system"/>
    <property type="evidence" value="ECO:0007669"/>
    <property type="project" value="InterPro"/>
</dbReference>
<feature type="domain" description="Response regulatory" evidence="4">
    <location>
        <begin position="4"/>
        <end position="120"/>
    </location>
</feature>
<dbReference type="PROSITE" id="PS00622">
    <property type="entry name" value="HTH_LUXR_1"/>
    <property type="match status" value="1"/>
</dbReference>
<organism evidence="5 6">
    <name type="scientific">Mangrovibacterium diazotrophicum</name>
    <dbReference type="NCBI Taxonomy" id="1261403"/>
    <lineage>
        <taxon>Bacteria</taxon>
        <taxon>Pseudomonadati</taxon>
        <taxon>Bacteroidota</taxon>
        <taxon>Bacteroidia</taxon>
        <taxon>Marinilabiliales</taxon>
        <taxon>Prolixibacteraceae</taxon>
        <taxon>Mangrovibacterium</taxon>
    </lineage>
</organism>
<dbReference type="PANTHER" id="PTHR43214:SF43">
    <property type="entry name" value="TWO-COMPONENT RESPONSE REGULATOR"/>
    <property type="match status" value="1"/>
</dbReference>
<dbReference type="InterPro" id="IPR016032">
    <property type="entry name" value="Sig_transdc_resp-reg_C-effctor"/>
</dbReference>
<evidence type="ECO:0000256" key="2">
    <source>
        <dbReference type="PROSITE-ProRule" id="PRU00169"/>
    </source>
</evidence>
<dbReference type="PROSITE" id="PS50110">
    <property type="entry name" value="RESPONSE_REGULATORY"/>
    <property type="match status" value="1"/>
</dbReference>
<dbReference type="InterPro" id="IPR001789">
    <property type="entry name" value="Sig_transdc_resp-reg_receiver"/>
</dbReference>
<evidence type="ECO:0000259" key="3">
    <source>
        <dbReference type="PROSITE" id="PS50043"/>
    </source>
</evidence>
<dbReference type="Proteomes" id="UP000283387">
    <property type="component" value="Unassembled WGS sequence"/>
</dbReference>
<sequence>MNKEIVIAGDNHILRKGLGMLFENDGRFRVVGEVSKPAEFFSEFKRNVPEIVLLDLTLLQDDVFSILNFLRGGHPDIPVVALAIGASEGAVLDAVMMGVRAVIWKEDSWENLLEAMSRVLNGEIYFEMSERRLEKKLLEGLQKANNAGKELLDLSPREQQVLKLIAEGLSYKQIADILSISPRTVESHKNNLLEKLNLSTPVDLVKYAMRMKLVD</sequence>
<dbReference type="PANTHER" id="PTHR43214">
    <property type="entry name" value="TWO-COMPONENT RESPONSE REGULATOR"/>
    <property type="match status" value="1"/>
</dbReference>
<dbReference type="GO" id="GO:0006355">
    <property type="term" value="P:regulation of DNA-templated transcription"/>
    <property type="evidence" value="ECO:0007669"/>
    <property type="project" value="InterPro"/>
</dbReference>
<dbReference type="EMBL" id="RAPN01000005">
    <property type="protein sequence ID" value="RKD85947.1"/>
    <property type="molecule type" value="Genomic_DNA"/>
</dbReference>
<evidence type="ECO:0000256" key="1">
    <source>
        <dbReference type="ARBA" id="ARBA00023125"/>
    </source>
</evidence>
<feature type="modified residue" description="4-aspartylphosphate" evidence="2">
    <location>
        <position position="55"/>
    </location>
</feature>
<dbReference type="SMART" id="SM00448">
    <property type="entry name" value="REC"/>
    <property type="match status" value="1"/>
</dbReference>
<dbReference type="CDD" id="cd06170">
    <property type="entry name" value="LuxR_C_like"/>
    <property type="match status" value="1"/>
</dbReference>
<proteinExistence type="predicted"/>
<gene>
    <name evidence="5" type="ORF">BC643_4263</name>
</gene>
<dbReference type="RefSeq" id="WP_170154651.1">
    <property type="nucleotide sequence ID" value="NZ_RAPN01000005.1"/>
</dbReference>